<evidence type="ECO:0008006" key="3">
    <source>
        <dbReference type="Google" id="ProtNLM"/>
    </source>
</evidence>
<evidence type="ECO:0000313" key="2">
    <source>
        <dbReference type="Proteomes" id="UP000078596"/>
    </source>
</evidence>
<dbReference type="KEGG" id="haz:A9404_11755"/>
<dbReference type="InterPro" id="IPR007396">
    <property type="entry name" value="TR_PAI2-type"/>
</dbReference>
<sequence>MYRPESFKETDPDRIADLIADYPFGVLITAQDGLPIASHLPFLFEPVPGSPGRLRGHMARANPQWAQLAAGAPTLVVFQGPHAYISPAWYESPGVPTWNYAAVHVRGTARIIEDDRELAGLVERQIVVHEAARTEPGQAGWQLGGQQDMPEERLAQLRAMIVGFDIQITEIEATFKFNQNRSAADRRGVIAELGASADSQDRAVARIMAGELASGEGE</sequence>
<proteinExistence type="predicted"/>
<name>A0A191ZJB8_9GAMM</name>
<protein>
    <recommendedName>
        <fullName evidence="3">Transcriptional regulator</fullName>
    </recommendedName>
</protein>
<dbReference type="SUPFAM" id="SSF50475">
    <property type="entry name" value="FMN-binding split barrel"/>
    <property type="match status" value="1"/>
</dbReference>
<accession>A0A191ZJB8</accession>
<gene>
    <name evidence="1" type="ORF">A9404_11755</name>
</gene>
<dbReference type="PANTHER" id="PTHR35802:SF1">
    <property type="entry name" value="PROTEASE SYNTHASE AND SPORULATION PROTEIN PAI 2"/>
    <property type="match status" value="1"/>
</dbReference>
<reference evidence="1 2" key="1">
    <citation type="submission" date="2016-06" db="EMBL/GenBank/DDBJ databases">
        <title>Insight into the functional genes involving in sulfur oxidation in Pearl River water.</title>
        <authorList>
            <person name="Luo J."/>
            <person name="Tan X."/>
            <person name="Lin W."/>
        </authorList>
    </citation>
    <scope>NUCLEOTIDE SEQUENCE [LARGE SCALE GENOMIC DNA]</scope>
    <source>
        <strain evidence="1 2">LS2</strain>
    </source>
</reference>
<organism evidence="1 2">
    <name type="scientific">Halothiobacillus diazotrophicus</name>
    <dbReference type="NCBI Taxonomy" id="1860122"/>
    <lineage>
        <taxon>Bacteria</taxon>
        <taxon>Pseudomonadati</taxon>
        <taxon>Pseudomonadota</taxon>
        <taxon>Gammaproteobacteria</taxon>
        <taxon>Chromatiales</taxon>
        <taxon>Halothiobacillaceae</taxon>
        <taxon>Halothiobacillus</taxon>
    </lineage>
</organism>
<dbReference type="EMBL" id="CP016027">
    <property type="protein sequence ID" value="ANJ67960.1"/>
    <property type="molecule type" value="Genomic_DNA"/>
</dbReference>
<dbReference type="Gene3D" id="2.30.110.10">
    <property type="entry name" value="Electron Transport, Fmn-binding Protein, Chain A"/>
    <property type="match status" value="1"/>
</dbReference>
<evidence type="ECO:0000313" key="1">
    <source>
        <dbReference type="EMBL" id="ANJ67960.1"/>
    </source>
</evidence>
<dbReference type="PIRSF" id="PIRSF010372">
    <property type="entry name" value="PaiB"/>
    <property type="match status" value="1"/>
</dbReference>
<dbReference type="Proteomes" id="UP000078596">
    <property type="component" value="Chromosome"/>
</dbReference>
<keyword evidence="2" id="KW-1185">Reference proteome</keyword>
<dbReference type="PANTHER" id="PTHR35802">
    <property type="entry name" value="PROTEASE SYNTHASE AND SPORULATION PROTEIN PAI 2"/>
    <property type="match status" value="1"/>
</dbReference>
<dbReference type="Pfam" id="PF04299">
    <property type="entry name" value="FMN_bind_2"/>
    <property type="match status" value="1"/>
</dbReference>
<dbReference type="InterPro" id="IPR012349">
    <property type="entry name" value="Split_barrel_FMN-bd"/>
</dbReference>
<dbReference type="STRING" id="1860122.A9404_11755"/>
<dbReference type="OrthoDB" id="9794948at2"/>
<dbReference type="RefSeq" id="WP_066101874.1">
    <property type="nucleotide sequence ID" value="NZ_CP016027.1"/>
</dbReference>
<dbReference type="AlphaFoldDB" id="A0A191ZJB8"/>